<dbReference type="EC" id="2.4.1.-" evidence="11"/>
<dbReference type="GO" id="GO:0000026">
    <property type="term" value="F:alpha-1,2-mannosyltransferase activity"/>
    <property type="evidence" value="ECO:0007669"/>
    <property type="project" value="TreeGrafter"/>
</dbReference>
<evidence type="ECO:0000256" key="9">
    <source>
        <dbReference type="ARBA" id="ARBA00023136"/>
    </source>
</evidence>
<evidence type="ECO:0000256" key="2">
    <source>
        <dbReference type="ARBA" id="ARBA00004687"/>
    </source>
</evidence>
<protein>
    <recommendedName>
        <fullName evidence="11">Mannosyltransferase</fullName>
        <ecNumber evidence="11">2.4.1.-</ecNumber>
    </recommendedName>
</protein>
<dbReference type="PANTHER" id="PTHR22760">
    <property type="entry name" value="GLYCOSYLTRANSFERASE"/>
    <property type="match status" value="1"/>
</dbReference>
<name>A0AAD9QJU4_ACRCE</name>
<feature type="transmembrane region" description="Helical" evidence="11">
    <location>
        <begin position="125"/>
        <end position="142"/>
    </location>
</feature>
<gene>
    <name evidence="13" type="ORF">P5673_014299</name>
</gene>
<keyword evidence="8 11" id="KW-1133">Transmembrane helix</keyword>
<feature type="transmembrane region" description="Helical" evidence="11">
    <location>
        <begin position="348"/>
        <end position="368"/>
    </location>
</feature>
<evidence type="ECO:0000256" key="7">
    <source>
        <dbReference type="ARBA" id="ARBA00022824"/>
    </source>
</evidence>
<evidence type="ECO:0000256" key="5">
    <source>
        <dbReference type="ARBA" id="ARBA00022679"/>
    </source>
</evidence>
<dbReference type="EMBL" id="JARQWQ010000028">
    <property type="protein sequence ID" value="KAK2562613.1"/>
    <property type="molecule type" value="Genomic_DNA"/>
</dbReference>
<comment type="pathway">
    <text evidence="2">Glycolipid biosynthesis; glycosylphosphatidylinositol-anchor biosynthesis.</text>
</comment>
<keyword evidence="3" id="KW-0337">GPI-anchor biosynthesis</keyword>
<reference evidence="13" key="1">
    <citation type="journal article" date="2023" name="G3 (Bethesda)">
        <title>Whole genome assembly and annotation of the endangered Caribbean coral Acropora cervicornis.</title>
        <authorList>
            <person name="Selwyn J.D."/>
            <person name="Vollmer S.V."/>
        </authorList>
    </citation>
    <scope>NUCLEOTIDE SEQUENCE</scope>
    <source>
        <strain evidence="13">K2</strain>
    </source>
</reference>
<evidence type="ECO:0000256" key="10">
    <source>
        <dbReference type="ARBA" id="ARBA00038466"/>
    </source>
</evidence>
<evidence type="ECO:0000256" key="12">
    <source>
        <dbReference type="SAM" id="SignalP"/>
    </source>
</evidence>
<accession>A0AAD9QJU4</accession>
<feature type="transmembrane region" description="Helical" evidence="11">
    <location>
        <begin position="230"/>
        <end position="251"/>
    </location>
</feature>
<feature type="transmembrane region" description="Helical" evidence="11">
    <location>
        <begin position="397"/>
        <end position="417"/>
    </location>
</feature>
<dbReference type="Pfam" id="PF03901">
    <property type="entry name" value="Glyco_transf_22"/>
    <property type="match status" value="1"/>
</dbReference>
<evidence type="ECO:0000256" key="8">
    <source>
        <dbReference type="ARBA" id="ARBA00022989"/>
    </source>
</evidence>
<evidence type="ECO:0000256" key="6">
    <source>
        <dbReference type="ARBA" id="ARBA00022692"/>
    </source>
</evidence>
<dbReference type="AlphaFoldDB" id="A0AAD9QJU4"/>
<dbReference type="InterPro" id="IPR005599">
    <property type="entry name" value="GPI_mannosylTrfase"/>
</dbReference>
<keyword evidence="12" id="KW-0732">Signal</keyword>
<proteinExistence type="inferred from homology"/>
<evidence type="ECO:0000313" key="13">
    <source>
        <dbReference type="EMBL" id="KAK2562613.1"/>
    </source>
</evidence>
<evidence type="ECO:0000256" key="3">
    <source>
        <dbReference type="ARBA" id="ARBA00022502"/>
    </source>
</evidence>
<evidence type="ECO:0000256" key="1">
    <source>
        <dbReference type="ARBA" id="ARBA00004477"/>
    </source>
</evidence>
<feature type="transmembrane region" description="Helical" evidence="11">
    <location>
        <begin position="198"/>
        <end position="218"/>
    </location>
</feature>
<organism evidence="13 14">
    <name type="scientific">Acropora cervicornis</name>
    <name type="common">Staghorn coral</name>
    <dbReference type="NCBI Taxonomy" id="6130"/>
    <lineage>
        <taxon>Eukaryota</taxon>
        <taxon>Metazoa</taxon>
        <taxon>Cnidaria</taxon>
        <taxon>Anthozoa</taxon>
        <taxon>Hexacorallia</taxon>
        <taxon>Scleractinia</taxon>
        <taxon>Astrocoeniina</taxon>
        <taxon>Acroporidae</taxon>
        <taxon>Acropora</taxon>
    </lineage>
</organism>
<reference evidence="13" key="2">
    <citation type="journal article" date="2023" name="Science">
        <title>Genomic signatures of disease resistance in endangered staghorn corals.</title>
        <authorList>
            <person name="Vollmer S.V."/>
            <person name="Selwyn J.D."/>
            <person name="Despard B.A."/>
            <person name="Roesel C.L."/>
        </authorList>
    </citation>
    <scope>NUCLEOTIDE SEQUENCE</scope>
    <source>
        <strain evidence="13">K2</strain>
    </source>
</reference>
<feature type="transmembrane region" description="Helical" evidence="11">
    <location>
        <begin position="176"/>
        <end position="192"/>
    </location>
</feature>
<comment type="subcellular location">
    <subcellularLocation>
        <location evidence="1 11">Endoplasmic reticulum membrane</location>
        <topology evidence="1 11">Multi-pass membrane protein</topology>
    </subcellularLocation>
</comment>
<dbReference type="GO" id="GO:0005789">
    <property type="term" value="C:endoplasmic reticulum membrane"/>
    <property type="evidence" value="ECO:0007669"/>
    <property type="project" value="UniProtKB-SubCell"/>
</dbReference>
<comment type="caution">
    <text evidence="13">The sequence shown here is derived from an EMBL/GenBank/DDBJ whole genome shotgun (WGS) entry which is preliminary data.</text>
</comment>
<feature type="signal peptide" evidence="12">
    <location>
        <begin position="1"/>
        <end position="18"/>
    </location>
</feature>
<keyword evidence="9 11" id="KW-0472">Membrane</keyword>
<keyword evidence="4 11" id="KW-0328">Glycosyltransferase</keyword>
<keyword evidence="14" id="KW-1185">Reference proteome</keyword>
<keyword evidence="5" id="KW-0808">Transferase</keyword>
<feature type="transmembrane region" description="Helical" evidence="11">
    <location>
        <begin position="67"/>
        <end position="87"/>
    </location>
</feature>
<evidence type="ECO:0000313" key="14">
    <source>
        <dbReference type="Proteomes" id="UP001249851"/>
    </source>
</evidence>
<feature type="chain" id="PRO_5041999268" description="Mannosyltransferase" evidence="12">
    <location>
        <begin position="19"/>
        <end position="605"/>
    </location>
</feature>
<keyword evidence="6 11" id="KW-0812">Transmembrane</keyword>
<keyword evidence="7 11" id="KW-0256">Endoplasmic reticulum</keyword>
<feature type="transmembrane region" description="Helical" evidence="11">
    <location>
        <begin position="290"/>
        <end position="312"/>
    </location>
</feature>
<feature type="transmembrane region" description="Helical" evidence="11">
    <location>
        <begin position="93"/>
        <end position="113"/>
    </location>
</feature>
<evidence type="ECO:0000256" key="11">
    <source>
        <dbReference type="RuleBase" id="RU363075"/>
    </source>
</evidence>
<feature type="transmembrane region" description="Helical" evidence="11">
    <location>
        <begin position="374"/>
        <end position="390"/>
    </location>
</feature>
<feature type="transmembrane region" description="Helical" evidence="11">
    <location>
        <begin position="148"/>
        <end position="164"/>
    </location>
</feature>
<dbReference type="PANTHER" id="PTHR22760:SF3">
    <property type="entry name" value="GPI MANNOSYLTRANSFERASE 4"/>
    <property type="match status" value="1"/>
</dbReference>
<dbReference type="GO" id="GO:0006506">
    <property type="term" value="P:GPI anchor biosynthetic process"/>
    <property type="evidence" value="ECO:0007669"/>
    <property type="project" value="UniProtKB-KW"/>
</dbReference>
<comment type="similarity">
    <text evidence="10">Belongs to the glycosyltransferase 22 family. PIGZ subfamily.</text>
</comment>
<dbReference type="Proteomes" id="UP001249851">
    <property type="component" value="Unassembled WGS sequence"/>
</dbReference>
<evidence type="ECO:0000256" key="4">
    <source>
        <dbReference type="ARBA" id="ARBA00022676"/>
    </source>
</evidence>
<sequence length="605" mass="69571">MAADGMLRLLWITEVVVRFLWTGLPETGYIYPDEFFQATEIAAGDIFGFKHTRTWEWNESFPLRSPFFPYAIGGVPFYFLKSLFASYDITSRTLIVAPRLVMTTASLIIDFVVFKICKHLDMDPWCSLVILGSSFVTLVFHTRTFSNSAESILFASLLLLVISSMDDRDHESSKRCLGRFFLIGFLTSVGIWIRPTFLAFACVPLLWWLVDICSFHLLVDKNITQILQHVLSQCIVLGCGGFASIIILTMVDSYYFGYFQQGKFVLTPLNFMQYNLDSNSVKEHGLHPRIMHFTVNLPLLFGPKALFLYAAITNMAMSKSFLDNVKALFSTRNLDSNKKTDSNYKDSFIWSLLFCSIVVPMSILSCFPHQEPRFIIPVLFSLVILFSHCLSRSSFSFVAVLSLLIWNMFGCVIFGLMHQGGLYPCMEYLAKYLKNAQDLRPSATEFNLIFYHTYMPPQHLLAWPSSHQNDTSLHHSLNIHDLKGSSSHELMNHLQKLIEKFEPSDRKYEILVICPSTVKFQHPGFQLWKQFYLHLSMEDPPDLTLLFQPLRNEPTRCTLEDPRSTYHSSVVGQQYCKRQGRHSNLGHIRDWIDSDLSLNLYKYGT</sequence>